<dbReference type="Proteomes" id="UP000680348">
    <property type="component" value="Unassembled WGS sequence"/>
</dbReference>
<keyword evidence="2" id="KW-1185">Reference proteome</keyword>
<dbReference type="EMBL" id="JAGWCR010000012">
    <property type="protein sequence ID" value="MBS3651076.1"/>
    <property type="molecule type" value="Genomic_DNA"/>
</dbReference>
<protein>
    <submittedName>
        <fullName evidence="1">Uncharacterized protein</fullName>
    </submittedName>
</protein>
<comment type="caution">
    <text evidence="1">The sequence shown here is derived from an EMBL/GenBank/DDBJ whole genome shotgun (WGS) entry which is preliminary data.</text>
</comment>
<accession>A0A942E0F8</accession>
<name>A0A942E0F8_9HYPH</name>
<organism evidence="1 2">
    <name type="scientific">Pseudaminobacter soli</name>
    <name type="common">ex Zhang et al. 2022</name>
    <dbReference type="NCBI Taxonomy" id="2831468"/>
    <lineage>
        <taxon>Bacteria</taxon>
        <taxon>Pseudomonadati</taxon>
        <taxon>Pseudomonadota</taxon>
        <taxon>Alphaproteobacteria</taxon>
        <taxon>Hyphomicrobiales</taxon>
        <taxon>Phyllobacteriaceae</taxon>
        <taxon>Pseudaminobacter</taxon>
    </lineage>
</organism>
<dbReference type="RefSeq" id="WP_188256635.1">
    <property type="nucleotide sequence ID" value="NZ_JABVCF010000012.1"/>
</dbReference>
<dbReference type="AlphaFoldDB" id="A0A942E0F8"/>
<sequence length="73" mass="8299">MTLLRDLGRSGQRQHGQIKPLVSLTLIQAGVGDYEVEIEAEVEIPNGRPRQPGRRGKEWERICPRRELRPAIA</sequence>
<evidence type="ECO:0000313" key="2">
    <source>
        <dbReference type="Proteomes" id="UP000680348"/>
    </source>
</evidence>
<reference evidence="1" key="1">
    <citation type="submission" date="2021-04" db="EMBL/GenBank/DDBJ databases">
        <title>Pseudaminobacter soli sp. nov., isolated from paddy soil contaminated by heavy metals.</title>
        <authorList>
            <person name="Zhang K."/>
        </authorList>
    </citation>
    <scope>NUCLEOTIDE SEQUENCE</scope>
    <source>
        <strain evidence="1">19-2017</strain>
    </source>
</reference>
<gene>
    <name evidence="1" type="ORF">KEU06_20910</name>
</gene>
<evidence type="ECO:0000313" key="1">
    <source>
        <dbReference type="EMBL" id="MBS3651076.1"/>
    </source>
</evidence>
<proteinExistence type="predicted"/>